<sequence length="100" mass="11029">MVGIIATELSSRRPPTVWRLWCCCCCCCSCCLTTPIPGIETVSDGIRDAGQSSRSRSPSCGCCIMAHDTHTHLLHLSRSLNSDRTFWGTEMRFGAARSFQ</sequence>
<dbReference type="AlphaFoldDB" id="A0A2M3ZRH1"/>
<feature type="signal peptide" evidence="1">
    <location>
        <begin position="1"/>
        <end position="33"/>
    </location>
</feature>
<evidence type="ECO:0000313" key="2">
    <source>
        <dbReference type="EMBL" id="MBW31095.1"/>
    </source>
</evidence>
<organism evidence="2">
    <name type="scientific">Anopheles braziliensis</name>
    <dbReference type="NCBI Taxonomy" id="58242"/>
    <lineage>
        <taxon>Eukaryota</taxon>
        <taxon>Metazoa</taxon>
        <taxon>Ecdysozoa</taxon>
        <taxon>Arthropoda</taxon>
        <taxon>Hexapoda</taxon>
        <taxon>Insecta</taxon>
        <taxon>Pterygota</taxon>
        <taxon>Neoptera</taxon>
        <taxon>Endopterygota</taxon>
        <taxon>Diptera</taxon>
        <taxon>Nematocera</taxon>
        <taxon>Culicoidea</taxon>
        <taxon>Culicidae</taxon>
        <taxon>Anophelinae</taxon>
        <taxon>Anopheles</taxon>
    </lineage>
</organism>
<accession>A0A2M3ZRH1</accession>
<name>A0A2M3ZRH1_9DIPT</name>
<protein>
    <submittedName>
        <fullName evidence="2">Putative secreted peptide</fullName>
    </submittedName>
</protein>
<dbReference type="EMBL" id="GGFM01010344">
    <property type="protein sequence ID" value="MBW31095.1"/>
    <property type="molecule type" value="Transcribed_RNA"/>
</dbReference>
<reference evidence="2" key="1">
    <citation type="submission" date="2018-01" db="EMBL/GenBank/DDBJ databases">
        <title>An insight into the sialome of Amazonian anophelines.</title>
        <authorList>
            <person name="Ribeiro J.M."/>
            <person name="Scarpassa V."/>
            <person name="Calvo E."/>
        </authorList>
    </citation>
    <scope>NUCLEOTIDE SEQUENCE</scope>
    <source>
        <tissue evidence="2">Salivary glands</tissue>
    </source>
</reference>
<proteinExistence type="predicted"/>
<evidence type="ECO:0000256" key="1">
    <source>
        <dbReference type="SAM" id="SignalP"/>
    </source>
</evidence>
<feature type="chain" id="PRO_5014811464" evidence="1">
    <location>
        <begin position="34"/>
        <end position="100"/>
    </location>
</feature>
<keyword evidence="1" id="KW-0732">Signal</keyword>